<keyword evidence="4" id="KW-1185">Reference proteome</keyword>
<keyword evidence="2" id="KW-0812">Transmembrane</keyword>
<keyword evidence="2" id="KW-1133">Transmembrane helix</keyword>
<feature type="transmembrane region" description="Helical" evidence="2">
    <location>
        <begin position="15"/>
        <end position="37"/>
    </location>
</feature>
<name>A0ABN9PQL5_9DINO</name>
<protein>
    <recommendedName>
        <fullName evidence="5">Hexosyltransferase</fullName>
    </recommendedName>
</protein>
<evidence type="ECO:0000256" key="1">
    <source>
        <dbReference type="SAM" id="MobiDB-lite"/>
    </source>
</evidence>
<dbReference type="Proteomes" id="UP001189429">
    <property type="component" value="Unassembled WGS sequence"/>
</dbReference>
<evidence type="ECO:0000313" key="4">
    <source>
        <dbReference type="Proteomes" id="UP001189429"/>
    </source>
</evidence>
<evidence type="ECO:0008006" key="5">
    <source>
        <dbReference type="Google" id="ProtNLM"/>
    </source>
</evidence>
<accession>A0ABN9PQL5</accession>
<feature type="region of interest" description="Disordered" evidence="1">
    <location>
        <begin position="402"/>
        <end position="434"/>
    </location>
</feature>
<proteinExistence type="predicted"/>
<keyword evidence="2" id="KW-0472">Membrane</keyword>
<evidence type="ECO:0000313" key="3">
    <source>
        <dbReference type="EMBL" id="CAK0793870.1"/>
    </source>
</evidence>
<reference evidence="3" key="1">
    <citation type="submission" date="2023-10" db="EMBL/GenBank/DDBJ databases">
        <authorList>
            <person name="Chen Y."/>
            <person name="Shah S."/>
            <person name="Dougan E. K."/>
            <person name="Thang M."/>
            <person name="Chan C."/>
        </authorList>
    </citation>
    <scope>NUCLEOTIDE SEQUENCE [LARGE SCALE GENOMIC DNA]</scope>
</reference>
<evidence type="ECO:0000256" key="2">
    <source>
        <dbReference type="SAM" id="Phobius"/>
    </source>
</evidence>
<comment type="caution">
    <text evidence="3">The sequence shown here is derived from an EMBL/GenBank/DDBJ whole genome shotgun (WGS) entry which is preliminary data.</text>
</comment>
<sequence length="434" mass="48747">MWSALLQRAPARKTVYLCGAAVISMLAMALHTFRFVASQDLGRTPRPEKAAPVSLTHGATPPASLPSGLAASELPPASRWSGRSRSAVAVFVQMANHSHWSHLRECVANVLDGARPISQRGAQLTRNVDVYIGLLAGNSSIEEDAHLLVRRRNVGGEYQARLVINSTLVNKAADVGLFLQQIQQVRDPSQYEILLKVHSKGRHEWRCQMLTSLCGSTEQVKQVFDRFDHQRELGLMGPWSLTWGYDDMANLTKVEQSYDHLSCYAFLNVSRDGKPGPLAHMRDVWDFMFDHGAALPPRDKWLVAAGSAYWARSAPLLQNPRLDRAVSRWLPLWEPGYNSSCRARACRDAFGLERVLPTIMISNTGCLPRRPRTGTCRTSRTITVVDAWTACRHVHTHYLEKVKRHGMREEKHGTRRRRDDDDRRPGRGGGLLPR</sequence>
<dbReference type="EMBL" id="CAUYUJ010001042">
    <property type="protein sequence ID" value="CAK0793870.1"/>
    <property type="molecule type" value="Genomic_DNA"/>
</dbReference>
<organism evidence="3 4">
    <name type="scientific">Prorocentrum cordatum</name>
    <dbReference type="NCBI Taxonomy" id="2364126"/>
    <lineage>
        <taxon>Eukaryota</taxon>
        <taxon>Sar</taxon>
        <taxon>Alveolata</taxon>
        <taxon>Dinophyceae</taxon>
        <taxon>Prorocentrales</taxon>
        <taxon>Prorocentraceae</taxon>
        <taxon>Prorocentrum</taxon>
    </lineage>
</organism>
<feature type="compositionally biased region" description="Basic and acidic residues" evidence="1">
    <location>
        <begin position="402"/>
        <end position="425"/>
    </location>
</feature>
<gene>
    <name evidence="3" type="ORF">PCOR1329_LOCUS4023</name>
</gene>